<organism evidence="4 5">
    <name type="scientific">Cupriavidus numazuensis</name>
    <dbReference type="NCBI Taxonomy" id="221992"/>
    <lineage>
        <taxon>Bacteria</taxon>
        <taxon>Pseudomonadati</taxon>
        <taxon>Pseudomonadota</taxon>
        <taxon>Betaproteobacteria</taxon>
        <taxon>Burkholderiales</taxon>
        <taxon>Burkholderiaceae</taxon>
        <taxon>Cupriavidus</taxon>
    </lineage>
</organism>
<protein>
    <submittedName>
        <fullName evidence="4">Phthiocerol synthesis polyketide synthase type I PpsC</fullName>
        <ecNumber evidence="4">2.3.1.41</ecNumber>
    </submittedName>
</protein>
<dbReference type="EMBL" id="CAJPVI010000028">
    <property type="protein sequence ID" value="CAG2153449.1"/>
    <property type="molecule type" value="Genomic_DNA"/>
</dbReference>
<comment type="caution">
    <text evidence="4">The sequence shown here is derived from an EMBL/GenBank/DDBJ whole genome shotgun (WGS) entry which is preliminary data.</text>
</comment>
<dbReference type="InterPro" id="IPR013149">
    <property type="entry name" value="ADH-like_C"/>
</dbReference>
<dbReference type="Proteomes" id="UP000672657">
    <property type="component" value="Unassembled WGS sequence"/>
</dbReference>
<sequence>MSLTMECVEISEFGGPEVLRKVTRNRPTPGAKEILIKVAAAGVNRGDSVQRRGNYPPPNGASDLPGLEVSGTVLEVGEDVTRYAVGDRVCALLPGGGYSTHCVAPEGLCLPVPAGISLIDAACFPETIFTVYDTVWNQAQLQPGEVLLVHGGASGIGTMAIQMARALGHRVFVTAGGASRCSACEALGAEAIDYHSSQFETVIKDAIPRGVDVVLDMVGGDYVARELSVLAEGGRIVFIATLGGKNGSIDIRAMMHKRLKLMGSTLRSRSNEYKGDLARQVHAHIWPLIEKKLINPVVDRVFDLHDAAQAHDYLDAGKQVGKILLKMGVVA</sequence>
<feature type="domain" description="Enoyl reductase (ER)" evidence="3">
    <location>
        <begin position="14"/>
        <end position="325"/>
    </location>
</feature>
<gene>
    <name evidence="4" type="primary">ppsC_5</name>
    <name evidence="4" type="ORF">LMG26411_04422</name>
</gene>
<evidence type="ECO:0000313" key="5">
    <source>
        <dbReference type="Proteomes" id="UP000672657"/>
    </source>
</evidence>
<keyword evidence="4" id="KW-0012">Acyltransferase</keyword>
<evidence type="ECO:0000256" key="1">
    <source>
        <dbReference type="ARBA" id="ARBA00022857"/>
    </source>
</evidence>
<dbReference type="InterPro" id="IPR020843">
    <property type="entry name" value="ER"/>
</dbReference>
<dbReference type="SUPFAM" id="SSF51735">
    <property type="entry name" value="NAD(P)-binding Rossmann-fold domains"/>
    <property type="match status" value="1"/>
</dbReference>
<dbReference type="CDD" id="cd05276">
    <property type="entry name" value="p53_inducible_oxidoreductase"/>
    <property type="match status" value="1"/>
</dbReference>
<dbReference type="SUPFAM" id="SSF50129">
    <property type="entry name" value="GroES-like"/>
    <property type="match status" value="1"/>
</dbReference>
<keyword evidence="4" id="KW-0808">Transferase</keyword>
<name>A0ABM8TLJ7_9BURK</name>
<evidence type="ECO:0000256" key="2">
    <source>
        <dbReference type="ARBA" id="ARBA00023002"/>
    </source>
</evidence>
<dbReference type="Gene3D" id="3.90.180.10">
    <property type="entry name" value="Medium-chain alcohol dehydrogenases, catalytic domain"/>
    <property type="match status" value="1"/>
</dbReference>
<keyword evidence="1" id="KW-0521">NADP</keyword>
<reference evidence="4 5" key="1">
    <citation type="submission" date="2021-03" db="EMBL/GenBank/DDBJ databases">
        <authorList>
            <person name="Peeters C."/>
        </authorList>
    </citation>
    <scope>NUCLEOTIDE SEQUENCE [LARGE SCALE GENOMIC DNA]</scope>
    <source>
        <strain evidence="4 5">LMG 26411</strain>
    </source>
</reference>
<dbReference type="InterPro" id="IPR036291">
    <property type="entry name" value="NAD(P)-bd_dom_sf"/>
</dbReference>
<dbReference type="InterPro" id="IPR011032">
    <property type="entry name" value="GroES-like_sf"/>
</dbReference>
<dbReference type="NCBIfam" id="TIGR02824">
    <property type="entry name" value="quinone_pig3"/>
    <property type="match status" value="1"/>
</dbReference>
<dbReference type="EC" id="2.3.1.41" evidence="4"/>
<dbReference type="InterPro" id="IPR014189">
    <property type="entry name" value="Quinone_OxRdtase_PIG3"/>
</dbReference>
<keyword evidence="5" id="KW-1185">Reference proteome</keyword>
<dbReference type="GO" id="GO:0004315">
    <property type="term" value="F:3-oxoacyl-[acyl-carrier-protein] synthase activity"/>
    <property type="evidence" value="ECO:0007669"/>
    <property type="project" value="UniProtKB-EC"/>
</dbReference>
<evidence type="ECO:0000259" key="3">
    <source>
        <dbReference type="SMART" id="SM00829"/>
    </source>
</evidence>
<dbReference type="Gene3D" id="3.40.50.720">
    <property type="entry name" value="NAD(P)-binding Rossmann-like Domain"/>
    <property type="match status" value="1"/>
</dbReference>
<dbReference type="Pfam" id="PF00107">
    <property type="entry name" value="ADH_zinc_N"/>
    <property type="match status" value="1"/>
</dbReference>
<proteinExistence type="predicted"/>
<dbReference type="Pfam" id="PF08240">
    <property type="entry name" value="ADH_N"/>
    <property type="match status" value="1"/>
</dbReference>
<evidence type="ECO:0000313" key="4">
    <source>
        <dbReference type="EMBL" id="CAG2153449.1"/>
    </source>
</evidence>
<keyword evidence="2" id="KW-0560">Oxidoreductase</keyword>
<dbReference type="InterPro" id="IPR013154">
    <property type="entry name" value="ADH-like_N"/>
</dbReference>
<dbReference type="SMART" id="SM00829">
    <property type="entry name" value="PKS_ER"/>
    <property type="match status" value="1"/>
</dbReference>
<accession>A0ABM8TLJ7</accession>
<dbReference type="PANTHER" id="PTHR48106:SF8">
    <property type="entry name" value="OS02G0805600 PROTEIN"/>
    <property type="match status" value="1"/>
</dbReference>
<dbReference type="PANTHER" id="PTHR48106">
    <property type="entry name" value="QUINONE OXIDOREDUCTASE PIG3-RELATED"/>
    <property type="match status" value="1"/>
</dbReference>